<keyword evidence="2" id="KW-1185">Reference proteome</keyword>
<evidence type="ECO:0000313" key="1">
    <source>
        <dbReference type="EMBL" id="KAI7951743.1"/>
    </source>
</evidence>
<protein>
    <submittedName>
        <fullName evidence="1">Uncharacterized protein</fullName>
    </submittedName>
</protein>
<organism evidence="1 2">
    <name type="scientific">Puccinia striiformis f. sp. tritici</name>
    <dbReference type="NCBI Taxonomy" id="168172"/>
    <lineage>
        <taxon>Eukaryota</taxon>
        <taxon>Fungi</taxon>
        <taxon>Dikarya</taxon>
        <taxon>Basidiomycota</taxon>
        <taxon>Pucciniomycotina</taxon>
        <taxon>Pucciniomycetes</taxon>
        <taxon>Pucciniales</taxon>
        <taxon>Pucciniaceae</taxon>
        <taxon>Puccinia</taxon>
    </lineage>
</organism>
<reference evidence="2" key="2">
    <citation type="journal article" date="2018" name="Mol. Plant Microbe Interact.">
        <title>Genome sequence resources for the wheat stripe rust pathogen (Puccinia striiformis f. sp. tritici) and the barley stripe rust pathogen (Puccinia striiformis f. sp. hordei).</title>
        <authorList>
            <person name="Xia C."/>
            <person name="Wang M."/>
            <person name="Yin C."/>
            <person name="Cornejo O.E."/>
            <person name="Hulbert S.H."/>
            <person name="Chen X."/>
        </authorList>
    </citation>
    <scope>NUCLEOTIDE SEQUENCE [LARGE SCALE GENOMIC DNA]</scope>
    <source>
        <strain evidence="2">93-210</strain>
    </source>
</reference>
<gene>
    <name evidence="1" type="ORF">MJO28_007427</name>
</gene>
<dbReference type="EMBL" id="CM045871">
    <property type="protein sequence ID" value="KAI7951743.1"/>
    <property type="molecule type" value="Genomic_DNA"/>
</dbReference>
<reference evidence="2" key="1">
    <citation type="journal article" date="2018" name="BMC Genomics">
        <title>Genomic insights into host adaptation between the wheat stripe rust pathogen (Puccinia striiformis f. sp. tritici) and the barley stripe rust pathogen (Puccinia striiformis f. sp. hordei).</title>
        <authorList>
            <person name="Xia C."/>
            <person name="Wang M."/>
            <person name="Yin C."/>
            <person name="Cornejo O.E."/>
            <person name="Hulbert S.H."/>
            <person name="Chen X."/>
        </authorList>
    </citation>
    <scope>NUCLEOTIDE SEQUENCE [LARGE SCALE GENOMIC DNA]</scope>
    <source>
        <strain evidence="2">93-210</strain>
    </source>
</reference>
<sequence length="62" mass="6707">MKGLDRVASNGSDEKQRWDMKQILNAGVHVGIGHVGRPASLSCVPKCGTMGSNPRRHQKAHT</sequence>
<accession>A0ACC0EG20</accession>
<comment type="caution">
    <text evidence="1">The sequence shown here is derived from an EMBL/GenBank/DDBJ whole genome shotgun (WGS) entry which is preliminary data.</text>
</comment>
<reference evidence="1 2" key="3">
    <citation type="journal article" date="2022" name="Microbiol. Spectr.">
        <title>Folding features and dynamics of 3D genome architecture in plant fungal pathogens.</title>
        <authorList>
            <person name="Xia C."/>
        </authorList>
    </citation>
    <scope>NUCLEOTIDE SEQUENCE [LARGE SCALE GENOMIC DNA]</scope>
    <source>
        <strain evidence="1 2">93-210</strain>
    </source>
</reference>
<proteinExistence type="predicted"/>
<evidence type="ECO:0000313" key="2">
    <source>
        <dbReference type="Proteomes" id="UP001060170"/>
    </source>
</evidence>
<dbReference type="Proteomes" id="UP001060170">
    <property type="component" value="Chromosome 7"/>
</dbReference>
<name>A0ACC0EG20_9BASI</name>